<comment type="subcellular location">
    <subcellularLocation>
        <location evidence="9">Cytoplasm</location>
    </subcellularLocation>
</comment>
<keyword evidence="5 9" id="KW-0799">Topoisomerase</keyword>
<dbReference type="InterPro" id="IPR002205">
    <property type="entry name" value="Topo_IIA_dom_A"/>
</dbReference>
<dbReference type="Proteomes" id="UP000292695">
    <property type="component" value="Unassembled WGS sequence"/>
</dbReference>
<accession>A0A4R0J9S0</accession>
<dbReference type="Gene3D" id="3.90.199.10">
    <property type="entry name" value="Topoisomerase II, domain 5"/>
    <property type="match status" value="1"/>
</dbReference>
<keyword evidence="4 9" id="KW-0067">ATP-binding</keyword>
<evidence type="ECO:0000256" key="6">
    <source>
        <dbReference type="ARBA" id="ARBA00023125"/>
    </source>
</evidence>
<dbReference type="InterPro" id="IPR013758">
    <property type="entry name" value="Topo_IIA_A/C_ab"/>
</dbReference>
<dbReference type="FunFam" id="3.90.199.10:FF:000001">
    <property type="entry name" value="DNA gyrase subunit A"/>
    <property type="match status" value="1"/>
</dbReference>
<keyword evidence="11" id="KW-0175">Coiled coil</keyword>
<dbReference type="GO" id="GO:0009330">
    <property type="term" value="C:DNA topoisomerase type II (double strand cut, ATP-hydrolyzing) complex"/>
    <property type="evidence" value="ECO:0007669"/>
    <property type="project" value="TreeGrafter"/>
</dbReference>
<evidence type="ECO:0000313" key="14">
    <source>
        <dbReference type="EMBL" id="TCC43493.1"/>
    </source>
</evidence>
<dbReference type="Pfam" id="PF00521">
    <property type="entry name" value="DNA_topoisoIV"/>
    <property type="match status" value="1"/>
</dbReference>
<feature type="compositionally biased region" description="Acidic residues" evidence="12">
    <location>
        <begin position="873"/>
        <end position="883"/>
    </location>
</feature>
<dbReference type="AlphaFoldDB" id="A0A4R0J9S0"/>
<comment type="subunit">
    <text evidence="9">Heterotetramer, composed of two GyrA and two GyrB chains. In the heterotetramer, GyrA contains the active site tyrosine that forms a transient covalent intermediate with DNA, while GyrB binds cofactors and catalyzes ATP hydrolysis.</text>
</comment>
<dbReference type="EC" id="5.6.2.2" evidence="9"/>
<dbReference type="OrthoDB" id="9806486at2"/>
<dbReference type="SMART" id="SM00434">
    <property type="entry name" value="TOP4c"/>
    <property type="match status" value="1"/>
</dbReference>
<dbReference type="Gene3D" id="3.30.1360.40">
    <property type="match status" value="1"/>
</dbReference>
<dbReference type="NCBIfam" id="TIGR01063">
    <property type="entry name" value="gyrA"/>
    <property type="match status" value="1"/>
</dbReference>
<dbReference type="PANTHER" id="PTHR43493">
    <property type="entry name" value="DNA GYRASE/TOPOISOMERASE SUBUNIT A"/>
    <property type="match status" value="1"/>
</dbReference>
<feature type="compositionally biased region" description="Polar residues" evidence="12">
    <location>
        <begin position="845"/>
        <end position="857"/>
    </location>
</feature>
<dbReference type="FunFam" id="2.120.10.90:FF:000005">
    <property type="entry name" value="DNA topoisomerase 4 subunit A"/>
    <property type="match status" value="1"/>
</dbReference>
<dbReference type="SUPFAM" id="SSF56719">
    <property type="entry name" value="Type II DNA topoisomerase"/>
    <property type="match status" value="1"/>
</dbReference>
<dbReference type="FunFam" id="3.30.1360.40:FF:000002">
    <property type="entry name" value="DNA gyrase subunit A"/>
    <property type="match status" value="1"/>
</dbReference>
<keyword evidence="9" id="KW-0963">Cytoplasm</keyword>
<dbReference type="FunFam" id="1.10.268.10:FF:000001">
    <property type="entry name" value="DNA gyrase subunit A"/>
    <property type="match status" value="1"/>
</dbReference>
<feature type="short sequence motif" description="GyrA-box" evidence="9">
    <location>
        <begin position="533"/>
        <end position="539"/>
    </location>
</feature>
<dbReference type="GO" id="GO:0006265">
    <property type="term" value="P:DNA topological change"/>
    <property type="evidence" value="ECO:0007669"/>
    <property type="project" value="UniProtKB-UniRule"/>
</dbReference>
<dbReference type="GO" id="GO:0034335">
    <property type="term" value="F:DNA negative supercoiling activity"/>
    <property type="evidence" value="ECO:0007669"/>
    <property type="project" value="UniProtKB-ARBA"/>
</dbReference>
<keyword evidence="3 9" id="KW-0547">Nucleotide-binding</keyword>
<dbReference type="InterPro" id="IPR005743">
    <property type="entry name" value="GyrA"/>
</dbReference>
<dbReference type="NCBIfam" id="NF004043">
    <property type="entry name" value="PRK05560.1"/>
    <property type="match status" value="1"/>
</dbReference>
<comment type="caution">
    <text evidence="14">The sequence shown here is derived from an EMBL/GenBank/DDBJ whole genome shotgun (WGS) entry which is preliminary data.</text>
</comment>
<evidence type="ECO:0000256" key="11">
    <source>
        <dbReference type="SAM" id="Coils"/>
    </source>
</evidence>
<dbReference type="GO" id="GO:0005524">
    <property type="term" value="F:ATP binding"/>
    <property type="evidence" value="ECO:0007669"/>
    <property type="project" value="UniProtKB-UniRule"/>
</dbReference>
<sequence length="883" mass="97521">MTETPTGHDRIEPLDLQTEMQQSYLDYAMAVIVGRALPEVRDGLKPVHRRILYAMYDGGYRPDRGFNKCSRVVGDVMGQYHPHGDSAIYDTLVRLAQPWVMRAPLIQGQGNFGSPGNDPAAAMRYTECRMAPLAMEMVRDIDQETVDFRPNYDGKSQEPVILPARFPNLLVNGSSGIAVGMATNIPPHNLREVAAAVDWALEHPDATREELLEACLQSIKGPDFPNGALIVGYKGIDDAYRTGRGSVTMRAVVDIEEDAKGRTSLVVTELPYMVNPDNLALKIAELVNTGKMTGIADIRDDSSSRTGQRLVIVLKRDAQPRVVLNNLYKHTPLQDTFGCNMLALVDGVPRTLSVDLFIKHWIDHQIEVIQRRTRFRLREAEKNAHIYRGYVKALDALDEVIALIRRSPDVDEARTGLIQLLEIDEIQAQAILDMQLRRLAALERQKIIERLQELEAIIADLEDILASPERQRTIVKDELAEIVERYGDERRTEIIAADGDLSVQDLVPDEDVVVTISRGGYAKRTKTDLYRTQNRGGKGVRGAALRAEDEISHFFATTNHHWMLFFTTKGRVYRAKVWQLPESARDAKGSHVAGLLSFQPDEQIAQVLTLRDYEQSDYLVLATKKGLVKKTALRDYDSARQSGIIAVNFRDEDDELIGADLATSEDDLLLVSRKGQSIRFTANDEQLRPMGRATSGVTGMKFRSGDELLSMSVIRAGADEDSQFVFTVTDAGYAKRSRVSEYRQQGRGGLGIKAVKLNDERGSLVGAIIVVDEDQVLAIKASGQVVRSRVDSVPVKGRDTMGVRFAGVGESDAVVAIARNTDLTVVGEESEAAEEGTVAEGAQNVDGSTTESTSESVQNDEERSTDVDGAATVEDDEAGQEGD</sequence>
<dbReference type="PANTHER" id="PTHR43493:SF5">
    <property type="entry name" value="DNA GYRASE SUBUNIT A, CHLOROPLASTIC_MITOCHONDRIAL"/>
    <property type="match status" value="1"/>
</dbReference>
<evidence type="ECO:0000259" key="13">
    <source>
        <dbReference type="PROSITE" id="PS52040"/>
    </source>
</evidence>
<dbReference type="GO" id="GO:0006261">
    <property type="term" value="P:DNA-templated DNA replication"/>
    <property type="evidence" value="ECO:0007669"/>
    <property type="project" value="UniProtKB-UniRule"/>
</dbReference>
<dbReference type="RefSeq" id="WP_131284508.1">
    <property type="nucleotide sequence ID" value="NZ_SJKA01000001.1"/>
</dbReference>
<name>A0A4R0J9S0_9ACTN</name>
<dbReference type="Gene3D" id="1.10.268.10">
    <property type="entry name" value="Topoisomerase, domain 3"/>
    <property type="match status" value="1"/>
</dbReference>
<dbReference type="EMBL" id="SJKA01000001">
    <property type="protein sequence ID" value="TCC43493.1"/>
    <property type="molecule type" value="Genomic_DNA"/>
</dbReference>
<evidence type="ECO:0000256" key="7">
    <source>
        <dbReference type="ARBA" id="ARBA00023235"/>
    </source>
</evidence>
<comment type="miscellaneous">
    <text evidence="9">Few gyrases are as efficient as E.coli at forming negative supercoils. Not all organisms have 2 type II topoisomerases; in organisms with a single type II topoisomerase this enzyme also has to decatenate newly replicated chromosomes.</text>
</comment>
<comment type="function">
    <text evidence="9">A type II topoisomerase that negatively supercoils closed circular double-stranded (ds) DNA in an ATP-dependent manner to modulate DNA topology and maintain chromosomes in an underwound state. Negative supercoiling favors strand separation, and DNA replication, transcription, recombination and repair, all of which involve strand separation. Also able to catalyze the interconversion of other topological isomers of dsDNA rings, including catenanes and knotted rings. Type II topoisomerases break and join 2 DNA strands simultaneously in an ATP-dependent manner.</text>
</comment>
<evidence type="ECO:0000256" key="9">
    <source>
        <dbReference type="HAMAP-Rule" id="MF_01897"/>
    </source>
</evidence>
<feature type="domain" description="Topo IIA-type catalytic" evidence="13">
    <location>
        <begin position="37"/>
        <end position="506"/>
    </location>
</feature>
<evidence type="ECO:0000313" key="15">
    <source>
        <dbReference type="Proteomes" id="UP000292695"/>
    </source>
</evidence>
<dbReference type="HAMAP" id="MF_01897">
    <property type="entry name" value="GyrA"/>
    <property type="match status" value="1"/>
</dbReference>
<dbReference type="SUPFAM" id="SSF101904">
    <property type="entry name" value="GyrA/ParC C-terminal domain-like"/>
    <property type="match status" value="1"/>
</dbReference>
<dbReference type="GO" id="GO:0005694">
    <property type="term" value="C:chromosome"/>
    <property type="evidence" value="ECO:0007669"/>
    <property type="project" value="InterPro"/>
</dbReference>
<proteinExistence type="inferred from homology"/>
<evidence type="ECO:0000256" key="1">
    <source>
        <dbReference type="ARBA" id="ARBA00000185"/>
    </source>
</evidence>
<evidence type="ECO:0000256" key="2">
    <source>
        <dbReference type="ARBA" id="ARBA00008263"/>
    </source>
</evidence>
<dbReference type="InterPro" id="IPR050220">
    <property type="entry name" value="Type_II_DNA_Topoisomerases"/>
</dbReference>
<dbReference type="InterPro" id="IPR035516">
    <property type="entry name" value="Gyrase/topoIV_suA_C"/>
</dbReference>
<keyword evidence="15" id="KW-1185">Reference proteome</keyword>
<comment type="catalytic activity">
    <reaction evidence="1 9 10">
        <text>ATP-dependent breakage, passage and rejoining of double-stranded DNA.</text>
        <dbReference type="EC" id="5.6.2.2"/>
    </reaction>
</comment>
<dbReference type="GO" id="GO:0003677">
    <property type="term" value="F:DNA binding"/>
    <property type="evidence" value="ECO:0007669"/>
    <property type="project" value="UniProtKB-UniRule"/>
</dbReference>
<dbReference type="InterPro" id="IPR013760">
    <property type="entry name" value="Topo_IIA-like_dom_sf"/>
</dbReference>
<evidence type="ECO:0000256" key="8">
    <source>
        <dbReference type="ARBA" id="ARBA00063644"/>
    </source>
</evidence>
<evidence type="ECO:0000256" key="10">
    <source>
        <dbReference type="PROSITE-ProRule" id="PRU01384"/>
    </source>
</evidence>
<dbReference type="Pfam" id="PF03989">
    <property type="entry name" value="DNA_gyraseA_C"/>
    <property type="match status" value="6"/>
</dbReference>
<keyword evidence="6 9" id="KW-0238">DNA-binding</keyword>
<evidence type="ECO:0000256" key="3">
    <source>
        <dbReference type="ARBA" id="ARBA00022741"/>
    </source>
</evidence>
<dbReference type="GO" id="GO:0005737">
    <property type="term" value="C:cytoplasm"/>
    <property type="evidence" value="ECO:0007669"/>
    <property type="project" value="UniProtKB-SubCell"/>
</dbReference>
<dbReference type="NCBIfam" id="NF004044">
    <property type="entry name" value="PRK05561.1"/>
    <property type="match status" value="1"/>
</dbReference>
<dbReference type="Gene3D" id="2.120.10.90">
    <property type="entry name" value="DNA gyrase/topoisomerase IV, subunit A, C-terminal"/>
    <property type="match status" value="1"/>
</dbReference>
<feature type="coiled-coil region" evidence="11">
    <location>
        <begin position="444"/>
        <end position="471"/>
    </location>
</feature>
<feature type="region of interest" description="Disordered" evidence="12">
    <location>
        <begin position="829"/>
        <end position="883"/>
    </location>
</feature>
<evidence type="ECO:0000256" key="4">
    <source>
        <dbReference type="ARBA" id="ARBA00022840"/>
    </source>
</evidence>
<feature type="active site" description="O-(5'-phospho-DNA)-tyrosine intermediate" evidence="9 10">
    <location>
        <position position="125"/>
    </location>
</feature>
<dbReference type="CDD" id="cd00187">
    <property type="entry name" value="TOP4c"/>
    <property type="match status" value="1"/>
</dbReference>
<evidence type="ECO:0000256" key="5">
    <source>
        <dbReference type="ARBA" id="ARBA00023029"/>
    </source>
</evidence>
<dbReference type="PROSITE" id="PS52040">
    <property type="entry name" value="TOPO_IIA"/>
    <property type="match status" value="1"/>
</dbReference>
<gene>
    <name evidence="9 14" type="primary">gyrA</name>
    <name evidence="14" type="ORF">E0H50_03255</name>
</gene>
<keyword evidence="7 9" id="KW-0413">Isomerase</keyword>
<reference evidence="14 15" key="1">
    <citation type="submission" date="2019-02" db="EMBL/GenBank/DDBJ databases">
        <title>Kribbella capetownensis sp. nov. and Kribbella speibonae sp. nov., isolated from soil.</title>
        <authorList>
            <person name="Curtis S.M."/>
            <person name="Norton I."/>
            <person name="Everest G.J."/>
            <person name="Meyers P.R."/>
        </authorList>
    </citation>
    <scope>NUCLEOTIDE SEQUENCE [LARGE SCALE GENOMIC DNA]</scope>
    <source>
        <strain evidence="14 15">DSM 27082</strain>
    </source>
</reference>
<comment type="subunit">
    <text evidence="8">Heterotetramer composed of ParC and ParE.</text>
</comment>
<dbReference type="InterPro" id="IPR006691">
    <property type="entry name" value="GyrA/parC_rep"/>
</dbReference>
<protein>
    <recommendedName>
        <fullName evidence="9">DNA gyrase subunit A</fullName>
        <ecNumber evidence="9">5.6.2.2</ecNumber>
    </recommendedName>
</protein>
<dbReference type="InterPro" id="IPR013757">
    <property type="entry name" value="Topo_IIA_A_a_sf"/>
</dbReference>
<evidence type="ECO:0000256" key="12">
    <source>
        <dbReference type="SAM" id="MobiDB-lite"/>
    </source>
</evidence>
<organism evidence="14 15">
    <name type="scientific">Kribbella sindirgiensis</name>
    <dbReference type="NCBI Taxonomy" id="1124744"/>
    <lineage>
        <taxon>Bacteria</taxon>
        <taxon>Bacillati</taxon>
        <taxon>Actinomycetota</taxon>
        <taxon>Actinomycetes</taxon>
        <taxon>Propionibacteriales</taxon>
        <taxon>Kribbellaceae</taxon>
        <taxon>Kribbella</taxon>
    </lineage>
</organism>
<comment type="similarity">
    <text evidence="2 9">Belongs to the type II topoisomerase GyrA/ParC subunit family.</text>
</comment>